<accession>X1VCU4</accession>
<reference evidence="1" key="1">
    <citation type="journal article" date="2014" name="Front. Microbiol.">
        <title>High frequency of phylogenetically diverse reductive dehalogenase-homologous genes in deep subseafloor sedimentary metagenomes.</title>
        <authorList>
            <person name="Kawai M."/>
            <person name="Futagami T."/>
            <person name="Toyoda A."/>
            <person name="Takaki Y."/>
            <person name="Nishi S."/>
            <person name="Hori S."/>
            <person name="Arai W."/>
            <person name="Tsubouchi T."/>
            <person name="Morono Y."/>
            <person name="Uchiyama I."/>
            <person name="Ito T."/>
            <person name="Fujiyama A."/>
            <person name="Inagaki F."/>
            <person name="Takami H."/>
        </authorList>
    </citation>
    <scope>NUCLEOTIDE SEQUENCE</scope>
    <source>
        <strain evidence="1">Expedition CK06-06</strain>
    </source>
</reference>
<sequence length="51" mass="5547">QVVNGGFRTAPRAEQPERVVFTVSTGQAYPDQDAPGGGYKIYPAMLKLFAF</sequence>
<evidence type="ECO:0000313" key="1">
    <source>
        <dbReference type="EMBL" id="GAJ04080.1"/>
    </source>
</evidence>
<name>X1VCU4_9ZZZZ</name>
<gene>
    <name evidence="1" type="ORF">S12H4_50180</name>
</gene>
<proteinExistence type="predicted"/>
<comment type="caution">
    <text evidence="1">The sequence shown here is derived from an EMBL/GenBank/DDBJ whole genome shotgun (WGS) entry which is preliminary data.</text>
</comment>
<dbReference type="AlphaFoldDB" id="X1VCU4"/>
<dbReference type="EMBL" id="BARW01031568">
    <property type="protein sequence ID" value="GAJ04080.1"/>
    <property type="molecule type" value="Genomic_DNA"/>
</dbReference>
<protein>
    <submittedName>
        <fullName evidence="1">Uncharacterized protein</fullName>
    </submittedName>
</protein>
<organism evidence="1">
    <name type="scientific">marine sediment metagenome</name>
    <dbReference type="NCBI Taxonomy" id="412755"/>
    <lineage>
        <taxon>unclassified sequences</taxon>
        <taxon>metagenomes</taxon>
        <taxon>ecological metagenomes</taxon>
    </lineage>
</organism>
<feature type="non-terminal residue" evidence="1">
    <location>
        <position position="1"/>
    </location>
</feature>